<proteinExistence type="predicted"/>
<dbReference type="RefSeq" id="WP_175146039.1">
    <property type="nucleotide sequence ID" value="NZ_CP157584.1"/>
</dbReference>
<organism evidence="1">
    <name type="scientific">Achromobacter sp. HNDS-1</name>
    <dbReference type="NCBI Taxonomy" id="3151598"/>
    <lineage>
        <taxon>Bacteria</taxon>
        <taxon>Pseudomonadati</taxon>
        <taxon>Pseudomonadota</taxon>
        <taxon>Betaproteobacteria</taxon>
        <taxon>Burkholderiales</taxon>
        <taxon>Alcaligenaceae</taxon>
        <taxon>Achromobacter</taxon>
    </lineage>
</organism>
<sequence>MQAVLDEISQYLVPDTERNVRELLVHGEAGIALELLCSQLAEFDIAIPLKIKEQLAVFAKDMGIEVSELQELRSFTGVSRDGSY</sequence>
<dbReference type="AlphaFoldDB" id="A0AAU7L2V8"/>
<dbReference type="KEGG" id="achh:ABFG95_15095"/>
<evidence type="ECO:0000313" key="1">
    <source>
        <dbReference type="EMBL" id="XBO96214.1"/>
    </source>
</evidence>
<reference evidence="1" key="1">
    <citation type="submission" date="2024-05" db="EMBL/GenBank/DDBJ databases">
        <title>Transcriptome analysis of the degradation process of organic nitrogen by two heterotrophic nitrifying and aerobic denitrifying bacteria, Achromobacter sp. HNDS-1 and Enterobacter sp. HNDS-6.</title>
        <authorList>
            <person name="Huang Y."/>
        </authorList>
    </citation>
    <scope>NUCLEOTIDE SEQUENCE</scope>
    <source>
        <strain evidence="1">HNDS-1</strain>
    </source>
</reference>
<accession>A0AAU7L2V8</accession>
<dbReference type="NCBIfam" id="NF033691">
    <property type="entry name" value="immunity_MafI"/>
    <property type="match status" value="1"/>
</dbReference>
<name>A0AAU7L2V8_9BURK</name>
<dbReference type="InterPro" id="IPR047880">
    <property type="entry name" value="MafI-like"/>
</dbReference>
<protein>
    <submittedName>
        <fullName evidence="1">MafI family immunity protein</fullName>
    </submittedName>
</protein>
<gene>
    <name evidence="1" type="ORF">ABFG95_15095</name>
</gene>
<dbReference type="EMBL" id="CP157584">
    <property type="protein sequence ID" value="XBO96214.1"/>
    <property type="molecule type" value="Genomic_DNA"/>
</dbReference>